<sequence length="71" mass="7852">METKLRLITFSPPRASMSGGHLRIRLPQPTSEQLLGDGQLGKPISAEATARGPSHFPRLRVRVPRPEQRGL</sequence>
<name>A0ACB9WIV4_CHAAC</name>
<proteinExistence type="predicted"/>
<gene>
    <name evidence="1" type="ORF">KUCAC02_024655</name>
</gene>
<evidence type="ECO:0000313" key="2">
    <source>
        <dbReference type="Proteomes" id="UP001057452"/>
    </source>
</evidence>
<reference evidence="1" key="1">
    <citation type="submission" date="2022-05" db="EMBL/GenBank/DDBJ databases">
        <title>Chromosome-level genome of Chaenocephalus aceratus.</title>
        <authorList>
            <person name="Park H."/>
        </authorList>
    </citation>
    <scope>NUCLEOTIDE SEQUENCE</scope>
    <source>
        <strain evidence="1">KU_202001</strain>
    </source>
</reference>
<evidence type="ECO:0000313" key="1">
    <source>
        <dbReference type="EMBL" id="KAI4813323.1"/>
    </source>
</evidence>
<keyword evidence="2" id="KW-1185">Reference proteome</keyword>
<protein>
    <submittedName>
        <fullName evidence="1">Uncharacterized protein</fullName>
    </submittedName>
</protein>
<comment type="caution">
    <text evidence="1">The sequence shown here is derived from an EMBL/GenBank/DDBJ whole genome shotgun (WGS) entry which is preliminary data.</text>
</comment>
<dbReference type="Proteomes" id="UP001057452">
    <property type="component" value="Chromosome 22"/>
</dbReference>
<dbReference type="EMBL" id="CM043806">
    <property type="protein sequence ID" value="KAI4813323.1"/>
    <property type="molecule type" value="Genomic_DNA"/>
</dbReference>
<accession>A0ACB9WIV4</accession>
<organism evidence="1 2">
    <name type="scientific">Chaenocephalus aceratus</name>
    <name type="common">Blackfin icefish</name>
    <name type="synonym">Chaenichthys aceratus</name>
    <dbReference type="NCBI Taxonomy" id="36190"/>
    <lineage>
        <taxon>Eukaryota</taxon>
        <taxon>Metazoa</taxon>
        <taxon>Chordata</taxon>
        <taxon>Craniata</taxon>
        <taxon>Vertebrata</taxon>
        <taxon>Euteleostomi</taxon>
        <taxon>Actinopterygii</taxon>
        <taxon>Neopterygii</taxon>
        <taxon>Teleostei</taxon>
        <taxon>Neoteleostei</taxon>
        <taxon>Acanthomorphata</taxon>
        <taxon>Eupercaria</taxon>
        <taxon>Perciformes</taxon>
        <taxon>Notothenioidei</taxon>
        <taxon>Channichthyidae</taxon>
        <taxon>Chaenocephalus</taxon>
    </lineage>
</organism>